<protein>
    <submittedName>
        <fullName evidence="2">Uncharacterized protein</fullName>
    </submittedName>
</protein>
<organism evidence="1 2">
    <name type="scientific">Panagrolaimus sp. PS1159</name>
    <dbReference type="NCBI Taxonomy" id="55785"/>
    <lineage>
        <taxon>Eukaryota</taxon>
        <taxon>Metazoa</taxon>
        <taxon>Ecdysozoa</taxon>
        <taxon>Nematoda</taxon>
        <taxon>Chromadorea</taxon>
        <taxon>Rhabditida</taxon>
        <taxon>Tylenchina</taxon>
        <taxon>Panagrolaimomorpha</taxon>
        <taxon>Panagrolaimoidea</taxon>
        <taxon>Panagrolaimidae</taxon>
        <taxon>Panagrolaimus</taxon>
    </lineage>
</organism>
<evidence type="ECO:0000313" key="1">
    <source>
        <dbReference type="Proteomes" id="UP000887580"/>
    </source>
</evidence>
<dbReference type="Proteomes" id="UP000887580">
    <property type="component" value="Unplaced"/>
</dbReference>
<dbReference type="WBParaSite" id="PS1159_v2.g6323.t1">
    <property type="protein sequence ID" value="PS1159_v2.g6323.t1"/>
    <property type="gene ID" value="PS1159_v2.g6323"/>
</dbReference>
<evidence type="ECO:0000313" key="2">
    <source>
        <dbReference type="WBParaSite" id="PS1159_v2.g6323.t1"/>
    </source>
</evidence>
<name>A0AC35GLH7_9BILA</name>
<accession>A0AC35GLH7</accession>
<reference evidence="2" key="1">
    <citation type="submission" date="2022-11" db="UniProtKB">
        <authorList>
            <consortium name="WormBaseParasite"/>
        </authorList>
    </citation>
    <scope>IDENTIFICATION</scope>
</reference>
<sequence length="68" mass="7414">MLYFGNIAVPPLDVNDNVITMFTANLSGIKIEVEDGEAAQNVLQFRKDLFNALLGVVNAPANSRTISY</sequence>
<proteinExistence type="predicted"/>